<gene>
    <name evidence="4" type="ORF">HXK23_03000</name>
</gene>
<dbReference type="PROSITE" id="PS00910">
    <property type="entry name" value="UPF0029"/>
    <property type="match status" value="1"/>
</dbReference>
<dbReference type="Gene3D" id="3.30.230.30">
    <property type="entry name" value="Impact, N-terminal domain"/>
    <property type="match status" value="1"/>
</dbReference>
<dbReference type="Pfam" id="PF01205">
    <property type="entry name" value="Impact_N"/>
    <property type="match status" value="1"/>
</dbReference>
<dbReference type="Gene3D" id="3.30.70.240">
    <property type="match status" value="1"/>
</dbReference>
<organism evidence="4 5">
    <name type="scientific">Lancefieldella parvula</name>
    <dbReference type="NCBI Taxonomy" id="1382"/>
    <lineage>
        <taxon>Bacteria</taxon>
        <taxon>Bacillati</taxon>
        <taxon>Actinomycetota</taxon>
        <taxon>Coriobacteriia</taxon>
        <taxon>Coriobacteriales</taxon>
        <taxon>Atopobiaceae</taxon>
        <taxon>Lancefieldella</taxon>
    </lineage>
</organism>
<dbReference type="GO" id="GO:0006446">
    <property type="term" value="P:regulation of translational initiation"/>
    <property type="evidence" value="ECO:0007669"/>
    <property type="project" value="TreeGrafter"/>
</dbReference>
<dbReference type="Proteomes" id="UP000772566">
    <property type="component" value="Unassembled WGS sequence"/>
</dbReference>
<dbReference type="PANTHER" id="PTHR16301:SF20">
    <property type="entry name" value="IMPACT FAMILY MEMBER YIGZ"/>
    <property type="match status" value="1"/>
</dbReference>
<feature type="domain" description="Impact N-terminal" evidence="2">
    <location>
        <begin position="22"/>
        <end position="125"/>
    </location>
</feature>
<dbReference type="InterPro" id="IPR036956">
    <property type="entry name" value="Impact_N_sf"/>
</dbReference>
<dbReference type="PANTHER" id="PTHR16301">
    <property type="entry name" value="IMPACT-RELATED"/>
    <property type="match status" value="1"/>
</dbReference>
<dbReference type="EMBL" id="JABZGT010000140">
    <property type="protein sequence ID" value="MBF4809179.1"/>
    <property type="molecule type" value="Genomic_DNA"/>
</dbReference>
<comment type="similarity">
    <text evidence="1">Belongs to the IMPACT family.</text>
</comment>
<comment type="caution">
    <text evidence="4">The sequence shown here is derived from an EMBL/GenBank/DDBJ whole genome shotgun (WGS) entry which is preliminary data.</text>
</comment>
<dbReference type="SUPFAM" id="SSF54211">
    <property type="entry name" value="Ribosomal protein S5 domain 2-like"/>
    <property type="match status" value="1"/>
</dbReference>
<dbReference type="AlphaFoldDB" id="A0A930YQP6"/>
<evidence type="ECO:0000259" key="3">
    <source>
        <dbReference type="Pfam" id="PF09186"/>
    </source>
</evidence>
<sequence>MPDTSYKTLKLDFVAEGLFEDRKSRFIAQLCHVETELEAQEFLATVRAKHYNARHNVPAWILEDGTERASDDGEPSRTAGMPVLEVLRGAGLKNVCCVVTRYFGGTLLGPGGLVRAYTAATQEALAAAEEASAVQEMLQVVRVELSAPYNLYEQIQRLVSDNGGKVITAEFGADVFLAIDFRCGEEAAFTDALTELSAGKITAEVSVARFDLF</sequence>
<protein>
    <submittedName>
        <fullName evidence="4">YigZ family protein</fullName>
    </submittedName>
</protein>
<dbReference type="SUPFAM" id="SSF54980">
    <property type="entry name" value="EF-G C-terminal domain-like"/>
    <property type="match status" value="1"/>
</dbReference>
<evidence type="ECO:0000313" key="5">
    <source>
        <dbReference type="Proteomes" id="UP000772566"/>
    </source>
</evidence>
<dbReference type="InterPro" id="IPR035647">
    <property type="entry name" value="EFG_III/V"/>
</dbReference>
<proteinExistence type="inferred from homology"/>
<dbReference type="InterPro" id="IPR015269">
    <property type="entry name" value="UPF0029_Impact_C"/>
</dbReference>
<dbReference type="GO" id="GO:0005737">
    <property type="term" value="C:cytoplasm"/>
    <property type="evidence" value="ECO:0007669"/>
    <property type="project" value="TreeGrafter"/>
</dbReference>
<dbReference type="InterPro" id="IPR020569">
    <property type="entry name" value="UPF0029_Impact_CS"/>
</dbReference>
<dbReference type="InterPro" id="IPR020568">
    <property type="entry name" value="Ribosomal_Su5_D2-typ_SF"/>
</dbReference>
<evidence type="ECO:0000256" key="1">
    <source>
        <dbReference type="ARBA" id="ARBA00007665"/>
    </source>
</evidence>
<dbReference type="InterPro" id="IPR023582">
    <property type="entry name" value="Impact"/>
</dbReference>
<reference evidence="4" key="1">
    <citation type="submission" date="2020-04" db="EMBL/GenBank/DDBJ databases">
        <title>Deep metagenomics examines the oral microbiome during advanced dental caries in children, revealing novel taxa and co-occurrences with host molecules.</title>
        <authorList>
            <person name="Baker J.L."/>
            <person name="Morton J.T."/>
            <person name="Dinis M."/>
            <person name="Alvarez R."/>
            <person name="Tran N.C."/>
            <person name="Knight R."/>
            <person name="Edlund A."/>
        </authorList>
    </citation>
    <scope>NUCLEOTIDE SEQUENCE</scope>
    <source>
        <strain evidence="4">JCVI_22A_bin.2</strain>
    </source>
</reference>
<feature type="domain" description="UPF0029" evidence="3">
    <location>
        <begin position="146"/>
        <end position="200"/>
    </location>
</feature>
<dbReference type="Pfam" id="PF09186">
    <property type="entry name" value="DUF1949"/>
    <property type="match status" value="1"/>
</dbReference>
<evidence type="ECO:0000313" key="4">
    <source>
        <dbReference type="EMBL" id="MBF4809179.1"/>
    </source>
</evidence>
<dbReference type="InterPro" id="IPR001498">
    <property type="entry name" value="Impact_N"/>
</dbReference>
<evidence type="ECO:0000259" key="2">
    <source>
        <dbReference type="Pfam" id="PF01205"/>
    </source>
</evidence>
<accession>A0A930YQP6</accession>
<name>A0A930YQP6_9ACTN</name>